<dbReference type="EMBL" id="UOEQ01000268">
    <property type="protein sequence ID" value="VAW20347.1"/>
    <property type="molecule type" value="Genomic_DNA"/>
</dbReference>
<dbReference type="Gene3D" id="2.70.98.10">
    <property type="match status" value="1"/>
</dbReference>
<gene>
    <name evidence="1" type="ORF">MNBD_ALPHA11-630</name>
</gene>
<reference evidence="1" key="1">
    <citation type="submission" date="2018-06" db="EMBL/GenBank/DDBJ databases">
        <authorList>
            <person name="Zhirakovskaya E."/>
        </authorList>
    </citation>
    <scope>NUCLEOTIDE SEQUENCE</scope>
</reference>
<proteinExistence type="predicted"/>
<evidence type="ECO:0000313" key="1">
    <source>
        <dbReference type="EMBL" id="VAW20347.1"/>
    </source>
</evidence>
<protein>
    <recommendedName>
        <fullName evidence="2">Aldose 1-epimerase</fullName>
    </recommendedName>
</protein>
<dbReference type="SUPFAM" id="SSF74650">
    <property type="entry name" value="Galactose mutarotase-like"/>
    <property type="match status" value="1"/>
</dbReference>
<sequence>MSSTQQLFGDYGELSLQANGGMIGPAKFKLPGLDPIKPLTCPNWHDRPGAEDWLPLIKNLCGDFICAPYGAPEMSEALPQNWKQNPGEKITNDNWFHGFAVNNLWDVQIDEGVPTSGQMICHPPTSHPFEQVSRKVSLLPDGPGYQVELNIVARSDIKFPLALHPCFLLPDQPGSLNLEVATAGAGWTYPVSLIDENAPVAINARFDGLNTVPRIDGKKMDLTKLPPDEPFEALVQIGAPEGEVRLVYEKLGFEIIFSYDAQLLPSLVIWISNCGRTEAPFDGKFRTLGIEAVAGAFDLGPHVSTSKENPIAEEGISTFIELSAGEKLTTTSTIRLQAL</sequence>
<name>A0A3B0U3Z2_9ZZZZ</name>
<dbReference type="InterPro" id="IPR011013">
    <property type="entry name" value="Gal_mutarotase_sf_dom"/>
</dbReference>
<organism evidence="1">
    <name type="scientific">hydrothermal vent metagenome</name>
    <dbReference type="NCBI Taxonomy" id="652676"/>
    <lineage>
        <taxon>unclassified sequences</taxon>
        <taxon>metagenomes</taxon>
        <taxon>ecological metagenomes</taxon>
    </lineage>
</organism>
<dbReference type="GO" id="GO:0030246">
    <property type="term" value="F:carbohydrate binding"/>
    <property type="evidence" value="ECO:0007669"/>
    <property type="project" value="InterPro"/>
</dbReference>
<dbReference type="InterPro" id="IPR014718">
    <property type="entry name" value="GH-type_carb-bd"/>
</dbReference>
<accession>A0A3B0U3Z2</accession>
<dbReference type="AlphaFoldDB" id="A0A3B0U3Z2"/>
<dbReference type="GO" id="GO:0005975">
    <property type="term" value="P:carbohydrate metabolic process"/>
    <property type="evidence" value="ECO:0007669"/>
    <property type="project" value="InterPro"/>
</dbReference>
<dbReference type="GO" id="GO:0003824">
    <property type="term" value="F:catalytic activity"/>
    <property type="evidence" value="ECO:0007669"/>
    <property type="project" value="InterPro"/>
</dbReference>
<evidence type="ECO:0008006" key="2">
    <source>
        <dbReference type="Google" id="ProtNLM"/>
    </source>
</evidence>